<proteinExistence type="predicted"/>
<dbReference type="PANTHER" id="PTHR38166">
    <property type="entry name" value="C2H2-TYPE DOMAIN-CONTAINING PROTEIN-RELATED"/>
    <property type="match status" value="1"/>
</dbReference>
<evidence type="ECO:0000313" key="3">
    <source>
        <dbReference type="Proteomes" id="UP000320707"/>
    </source>
</evidence>
<dbReference type="PANTHER" id="PTHR38166:SF1">
    <property type="entry name" value="C2H2-TYPE DOMAIN-CONTAINING PROTEIN"/>
    <property type="match status" value="1"/>
</dbReference>
<evidence type="ECO:0000313" key="2">
    <source>
        <dbReference type="EMBL" id="TVY69616.1"/>
    </source>
</evidence>
<protein>
    <submittedName>
        <fullName evidence="2">Uncharacterized protein</fullName>
    </submittedName>
</protein>
<name>A0A559L8G2_FUSOC</name>
<organism evidence="2 3">
    <name type="scientific">Fusarium oxysporum f. sp. cubense</name>
    <dbReference type="NCBI Taxonomy" id="61366"/>
    <lineage>
        <taxon>Eukaryota</taxon>
        <taxon>Fungi</taxon>
        <taxon>Dikarya</taxon>
        <taxon>Ascomycota</taxon>
        <taxon>Pezizomycotina</taxon>
        <taxon>Sordariomycetes</taxon>
        <taxon>Hypocreomycetidae</taxon>
        <taxon>Hypocreales</taxon>
        <taxon>Nectriaceae</taxon>
        <taxon>Fusarium</taxon>
        <taxon>Fusarium oxysporum species complex</taxon>
    </lineage>
</organism>
<gene>
    <name evidence="2" type="ORF">Focb16_v001907</name>
</gene>
<feature type="compositionally biased region" description="Basic and acidic residues" evidence="1">
    <location>
        <begin position="61"/>
        <end position="71"/>
    </location>
</feature>
<accession>A0A559L8G2</accession>
<reference evidence="2 3" key="1">
    <citation type="journal article" date="2019" name="Microbiol. Resour. Announc.">
        <title>High-quality draft genome sequence of Fusarium oxysporum f. sp. cubense strain 160527, a causal agent of Panama disease.</title>
        <authorList>
            <person name="Asai S."/>
            <person name="Ayukawa Y."/>
            <person name="Gan P."/>
            <person name="Masuda S."/>
            <person name="Komatsu K."/>
            <person name="Shirasu K."/>
            <person name="Arie T."/>
        </authorList>
    </citation>
    <scope>NUCLEOTIDE SEQUENCE [LARGE SCALE GENOMIC DNA]</scope>
    <source>
        <strain evidence="2 3">160527</strain>
    </source>
</reference>
<evidence type="ECO:0000256" key="1">
    <source>
        <dbReference type="SAM" id="MobiDB-lite"/>
    </source>
</evidence>
<dbReference type="Proteomes" id="UP000320707">
    <property type="component" value="Unassembled WGS sequence"/>
</dbReference>
<feature type="compositionally biased region" description="Basic and acidic residues" evidence="1">
    <location>
        <begin position="1"/>
        <end position="15"/>
    </location>
</feature>
<dbReference type="EMBL" id="SRMI01000005">
    <property type="protein sequence ID" value="TVY69616.1"/>
    <property type="molecule type" value="Genomic_DNA"/>
</dbReference>
<sequence length="979" mass="109633">MNLPHRSDVDQDGNKPPKVTQRAGLGSASDGQEIAAGGPSVQKRHPDQPNQRSKKQRREKFHGERAGRNESDGDGDSDSDGKGRGSGELDGPRYPHPNNPSSKMFACPFQKYDPARYTECLRIRLARISDAIQHIRRRHVLKDLVPKDRGFESGTLKTKDISAYCPRCRNEFRGLGAESRLKDHMAACEASNQLATIEKTGVLMPMEFYDLKSEMRSVFGNIAKWEVMWRICFPGRPISSPYVEIVVSRSQAQDILQTLPRSYAADPWSSEEIRQSAIDEAVSAIYSGSLFTENEPHINDESTNLSANLFNVSHYKETTMLYRDDTSSSVAESFLDPHDMDQWTSPLKVAMSDLDHDKVRAILKNSFNEVAVGEYLWLLELKVLGLSMDEIADELMERSQHGPWIYSKVDVPDVKTYHHDFHIPKCLHSRKEDGVMPTVKSQPSQALMSVEADSENSVRETIEYLCGIGGVSPMPDGSPSLQFGSVVFEDSDSTAIVSLVNNQSVQVVTNVLRHLERAIGTLQQVGGCCDSFTFLARQEFVVELTRIKPECTSRLELLTSFTNPDASLEGLDPQLLGSLNTQFLSLAFALYAQGDCEPFRPFFLDTPLKCILLIGNQIWDRSSIRPCILASPVELSCFGEMVQRRVFAFQYFEAFERSTVFSDCNKKFDMKACPEDLLDTWGPGDFIVPKDDSENLRAISIGGGLITSASTETESHHLPVLHWSPASEDNIKFSSTFPRNEKMVIGSRVSINQACRVTPQEQVQMAIPWLKELGTFPSYWEVSERQLGLGLQAGQSAVGIMNFAQTWVKRLGQTKKSNILAKRSLSVADLEGPFAVPVSFCTGIARRVRLRELLADILPAYVADLATQPCYWGRLQGCDILEILRHEDFRAHYQQLDRELQAEFETLAIAILFLLQDTGVDRKGENFVVGCIPQGLAVQCFKIPIEKESFWARILADSEDVATFAYVATRCFETDFVKC</sequence>
<dbReference type="AlphaFoldDB" id="A0A559L8G2"/>
<feature type="region of interest" description="Disordered" evidence="1">
    <location>
        <begin position="1"/>
        <end position="102"/>
    </location>
</feature>
<feature type="compositionally biased region" description="Basic and acidic residues" evidence="1">
    <location>
        <begin position="79"/>
        <end position="93"/>
    </location>
</feature>
<comment type="caution">
    <text evidence="2">The sequence shown here is derived from an EMBL/GenBank/DDBJ whole genome shotgun (WGS) entry which is preliminary data.</text>
</comment>